<evidence type="ECO:0000313" key="3">
    <source>
        <dbReference type="Proteomes" id="UP000279446"/>
    </source>
</evidence>
<dbReference type="InterPro" id="IPR002818">
    <property type="entry name" value="DJ-1/PfpI"/>
</dbReference>
<reference evidence="2 3" key="1">
    <citation type="submission" date="2018-12" db="EMBL/GenBank/DDBJ databases">
        <authorList>
            <person name="Sun L."/>
            <person name="Chen Z."/>
        </authorList>
    </citation>
    <scope>NUCLEOTIDE SEQUENCE [LARGE SCALE GENOMIC DNA]</scope>
    <source>
        <strain evidence="2 3">DSM 15890</strain>
    </source>
</reference>
<dbReference type="RefSeq" id="WP_127192314.1">
    <property type="nucleotide sequence ID" value="NZ_RZNY01000008.1"/>
</dbReference>
<dbReference type="Proteomes" id="UP000279446">
    <property type="component" value="Unassembled WGS sequence"/>
</dbReference>
<organism evidence="2 3">
    <name type="scientific">Paenibacillus anaericanus</name>
    <dbReference type="NCBI Taxonomy" id="170367"/>
    <lineage>
        <taxon>Bacteria</taxon>
        <taxon>Bacillati</taxon>
        <taxon>Bacillota</taxon>
        <taxon>Bacilli</taxon>
        <taxon>Bacillales</taxon>
        <taxon>Paenibacillaceae</taxon>
        <taxon>Paenibacillus</taxon>
    </lineage>
</organism>
<dbReference type="PANTHER" id="PTHR48094:SF12">
    <property type="entry name" value="PARKINSON DISEASE PROTEIN 7 HOMOLOG"/>
    <property type="match status" value="1"/>
</dbReference>
<protein>
    <submittedName>
        <fullName evidence="2">4-methyl-5(B-hydroxyethyl)-thiazole monophosphate biosynthesis protein</fullName>
    </submittedName>
</protein>
<dbReference type="OrthoDB" id="9800516at2"/>
<dbReference type="EMBL" id="RZNY01000008">
    <property type="protein sequence ID" value="RUT46585.1"/>
    <property type="molecule type" value="Genomic_DNA"/>
</dbReference>
<sequence length="182" mass="20297">MKSTGVFLYPLFSEYELTVALSILKQGNHPITTIGITSGPIQGESDLICIPDRTIYNTDISTLDSVLFPGCMDITTLYGNNDLIEFIRKCTSSKELVVAAISSSPYLLAKAGVLKDRKFTIGMEYEQRKITGIFDEENYCSELVVQDRNILTARGSGFIQFGIKLGELLELEFDPKWYQGQS</sequence>
<evidence type="ECO:0000259" key="1">
    <source>
        <dbReference type="Pfam" id="PF01965"/>
    </source>
</evidence>
<dbReference type="Gene3D" id="3.40.50.880">
    <property type="match status" value="1"/>
</dbReference>
<name>A0A433Y9K2_9BACL</name>
<keyword evidence="3" id="KW-1185">Reference proteome</keyword>
<accession>A0A433Y9K2</accession>
<evidence type="ECO:0000313" key="2">
    <source>
        <dbReference type="EMBL" id="RUT46585.1"/>
    </source>
</evidence>
<proteinExistence type="predicted"/>
<dbReference type="Pfam" id="PF01965">
    <property type="entry name" value="DJ-1_PfpI"/>
    <property type="match status" value="1"/>
</dbReference>
<dbReference type="GO" id="GO:0005737">
    <property type="term" value="C:cytoplasm"/>
    <property type="evidence" value="ECO:0007669"/>
    <property type="project" value="TreeGrafter"/>
</dbReference>
<dbReference type="InterPro" id="IPR050325">
    <property type="entry name" value="Prot/Nucl_acid_deglycase"/>
</dbReference>
<dbReference type="AlphaFoldDB" id="A0A433Y9K2"/>
<dbReference type="InterPro" id="IPR029062">
    <property type="entry name" value="Class_I_gatase-like"/>
</dbReference>
<dbReference type="PANTHER" id="PTHR48094">
    <property type="entry name" value="PROTEIN/NUCLEIC ACID DEGLYCASE DJ-1-RELATED"/>
    <property type="match status" value="1"/>
</dbReference>
<feature type="domain" description="DJ-1/PfpI" evidence="1">
    <location>
        <begin position="6"/>
        <end position="164"/>
    </location>
</feature>
<comment type="caution">
    <text evidence="2">The sequence shown here is derived from an EMBL/GenBank/DDBJ whole genome shotgun (WGS) entry which is preliminary data.</text>
</comment>
<dbReference type="SUPFAM" id="SSF52317">
    <property type="entry name" value="Class I glutamine amidotransferase-like"/>
    <property type="match status" value="1"/>
</dbReference>
<gene>
    <name evidence="2" type="ORF">EJP82_12105</name>
</gene>